<reference evidence="1 2" key="1">
    <citation type="submission" date="2020-09" db="EMBL/GenBank/DDBJ databases">
        <title>De no assembly of potato wild relative species, Solanum commersonii.</title>
        <authorList>
            <person name="Cho K."/>
        </authorList>
    </citation>
    <scope>NUCLEOTIDE SEQUENCE [LARGE SCALE GENOMIC DNA]</scope>
    <source>
        <strain evidence="1">LZ3.2</strain>
        <tissue evidence="1">Leaf</tissue>
    </source>
</reference>
<dbReference type="Proteomes" id="UP000824120">
    <property type="component" value="Chromosome 6"/>
</dbReference>
<organism evidence="1 2">
    <name type="scientific">Solanum commersonii</name>
    <name type="common">Commerson's wild potato</name>
    <name type="synonym">Commerson's nightshade</name>
    <dbReference type="NCBI Taxonomy" id="4109"/>
    <lineage>
        <taxon>Eukaryota</taxon>
        <taxon>Viridiplantae</taxon>
        <taxon>Streptophyta</taxon>
        <taxon>Embryophyta</taxon>
        <taxon>Tracheophyta</taxon>
        <taxon>Spermatophyta</taxon>
        <taxon>Magnoliopsida</taxon>
        <taxon>eudicotyledons</taxon>
        <taxon>Gunneridae</taxon>
        <taxon>Pentapetalae</taxon>
        <taxon>asterids</taxon>
        <taxon>lamiids</taxon>
        <taxon>Solanales</taxon>
        <taxon>Solanaceae</taxon>
        <taxon>Solanoideae</taxon>
        <taxon>Solaneae</taxon>
        <taxon>Solanum</taxon>
    </lineage>
</organism>
<dbReference type="OrthoDB" id="1304969at2759"/>
<accession>A0A9J5YGL1</accession>
<protein>
    <submittedName>
        <fullName evidence="1">Uncharacterized protein</fullName>
    </submittedName>
</protein>
<dbReference type="AlphaFoldDB" id="A0A9J5YGL1"/>
<name>A0A9J5YGL1_SOLCO</name>
<proteinExistence type="predicted"/>
<comment type="caution">
    <text evidence="1">The sequence shown here is derived from an EMBL/GenBank/DDBJ whole genome shotgun (WGS) entry which is preliminary data.</text>
</comment>
<evidence type="ECO:0000313" key="1">
    <source>
        <dbReference type="EMBL" id="KAG5599418.1"/>
    </source>
</evidence>
<keyword evidence="2" id="KW-1185">Reference proteome</keyword>
<evidence type="ECO:0000313" key="2">
    <source>
        <dbReference type="Proteomes" id="UP000824120"/>
    </source>
</evidence>
<sequence>MLKRRLSRFQNQTHCTRKTEELSHIKNSRGHYARLKRKLTLITHKYKYQPIKKIQHLLHFVKSLTNLMKLSNCMLGKMTHQMNVDEYSTPSKLGPPTYNCQYCGAISWYEELTDKGKNTRKPKFTFCCIEGRVQLSLLNQLPIYLKNLLGTDFGQLV</sequence>
<gene>
    <name evidence="1" type="ORF">H5410_030788</name>
</gene>
<dbReference type="EMBL" id="JACXVP010000006">
    <property type="protein sequence ID" value="KAG5599418.1"/>
    <property type="molecule type" value="Genomic_DNA"/>
</dbReference>